<dbReference type="Proteomes" id="UP000597989">
    <property type="component" value="Unassembled WGS sequence"/>
</dbReference>
<sequence length="267" mass="26859">MGAVALAVIAFAVGSSTASATAEPARVKVGSGTGIVVAHNTVYRGACTLTAVGRDVAGDLVGLTNAHCFYNSAGEVFHGAQIYFDSAPQGAWAEAVPDETTGPIGTVEYISGGNPATFVSPEAGLDYAVIRFDESKVIPTATVGQLTVTEIGAPPAGGTVVCKQGRFSGLTCGAMIAFPQTPNERVCEATLPPLLLVIGMRLKAPVPAGYFCHTVFTGPSDSGSPVAVGTTLLGHTWVTGSSVSILAIIDDMNARGGVGAGFTLAAA</sequence>
<dbReference type="EMBL" id="BMMT01000030">
    <property type="protein sequence ID" value="GGJ06908.1"/>
    <property type="molecule type" value="Genomic_DNA"/>
</dbReference>
<protein>
    <submittedName>
        <fullName evidence="3">Peptidase</fullName>
    </submittedName>
    <submittedName>
        <fullName evidence="2">Serine protease</fullName>
    </submittedName>
</protein>
<feature type="chain" id="PRO_5037586793" evidence="1">
    <location>
        <begin position="21"/>
        <end position="267"/>
    </location>
</feature>
<evidence type="ECO:0000313" key="4">
    <source>
        <dbReference type="Proteomes" id="UP000597989"/>
    </source>
</evidence>
<dbReference type="InterPro" id="IPR043504">
    <property type="entry name" value="Peptidase_S1_PA_chymotrypsin"/>
</dbReference>
<name>A0A917NKB9_9PSEU</name>
<evidence type="ECO:0000313" key="2">
    <source>
        <dbReference type="EMBL" id="GAA0504653.1"/>
    </source>
</evidence>
<proteinExistence type="predicted"/>
<organism evidence="3 4">
    <name type="scientific">Saccharopolyspora thermophila</name>
    <dbReference type="NCBI Taxonomy" id="89367"/>
    <lineage>
        <taxon>Bacteria</taxon>
        <taxon>Bacillati</taxon>
        <taxon>Actinomycetota</taxon>
        <taxon>Actinomycetes</taxon>
        <taxon>Pseudonocardiales</taxon>
        <taxon>Pseudonocardiaceae</taxon>
        <taxon>Saccharopolyspora</taxon>
    </lineage>
</organism>
<dbReference type="Proteomes" id="UP001500220">
    <property type="component" value="Unassembled WGS sequence"/>
</dbReference>
<keyword evidence="1" id="KW-0732">Signal</keyword>
<feature type="signal peptide" evidence="1">
    <location>
        <begin position="1"/>
        <end position="20"/>
    </location>
</feature>
<evidence type="ECO:0000313" key="3">
    <source>
        <dbReference type="EMBL" id="GGJ06908.1"/>
    </source>
</evidence>
<dbReference type="SUPFAM" id="SSF50494">
    <property type="entry name" value="Trypsin-like serine proteases"/>
    <property type="match status" value="1"/>
</dbReference>
<keyword evidence="2" id="KW-0645">Protease</keyword>
<comment type="caution">
    <text evidence="3">The sequence shown here is derived from an EMBL/GenBank/DDBJ whole genome shotgun (WGS) entry which is preliminary data.</text>
</comment>
<reference evidence="2 5" key="2">
    <citation type="journal article" date="2019" name="Int. J. Syst. Evol. Microbiol.">
        <title>The Global Catalogue of Microorganisms (GCM) 10K type strain sequencing project: providing services to taxonomists for standard genome sequencing and annotation.</title>
        <authorList>
            <consortium name="The Broad Institute Genomics Platform"/>
            <consortium name="The Broad Institute Genome Sequencing Center for Infectious Disease"/>
            <person name="Wu L."/>
            <person name="Ma J."/>
        </authorList>
    </citation>
    <scope>NUCLEOTIDE SEQUENCE [LARGE SCALE GENOMIC DNA]</scope>
    <source>
        <strain evidence="2 5">JCM 10664</strain>
    </source>
</reference>
<keyword evidence="5" id="KW-1185">Reference proteome</keyword>
<reference evidence="3 4" key="1">
    <citation type="journal article" date="2014" name="Int. J. Syst. Evol. Microbiol.">
        <title>Complete genome sequence of Corynebacterium casei LMG S-19264T (=DSM 44701T), isolated from a smear-ripened cheese.</title>
        <authorList>
            <consortium name="US DOE Joint Genome Institute (JGI-PGF)"/>
            <person name="Walter F."/>
            <person name="Albersmeier A."/>
            <person name="Kalinowski J."/>
            <person name="Ruckert C."/>
        </authorList>
    </citation>
    <scope>NUCLEOTIDE SEQUENCE [LARGE SCALE GENOMIC DNA]</scope>
    <source>
        <strain evidence="3 4">CGMCC 4.7206</strain>
    </source>
</reference>
<reference evidence="2" key="4">
    <citation type="submission" date="2023-12" db="EMBL/GenBank/DDBJ databases">
        <authorList>
            <person name="Sun Q."/>
            <person name="Inoue M."/>
        </authorList>
    </citation>
    <scope>NUCLEOTIDE SEQUENCE</scope>
    <source>
        <strain evidence="2">JCM 10664</strain>
    </source>
</reference>
<evidence type="ECO:0000313" key="5">
    <source>
        <dbReference type="Proteomes" id="UP001500220"/>
    </source>
</evidence>
<dbReference type="GO" id="GO:0006508">
    <property type="term" value="P:proteolysis"/>
    <property type="evidence" value="ECO:0007669"/>
    <property type="project" value="UniProtKB-KW"/>
</dbReference>
<dbReference type="AlphaFoldDB" id="A0A917NKB9"/>
<dbReference type="EMBL" id="BAAAHC010000002">
    <property type="protein sequence ID" value="GAA0504653.1"/>
    <property type="molecule type" value="Genomic_DNA"/>
</dbReference>
<accession>A0A917NKB9</accession>
<dbReference type="GO" id="GO:0008233">
    <property type="term" value="F:peptidase activity"/>
    <property type="evidence" value="ECO:0007669"/>
    <property type="project" value="UniProtKB-KW"/>
</dbReference>
<dbReference type="Gene3D" id="2.40.10.10">
    <property type="entry name" value="Trypsin-like serine proteases"/>
    <property type="match status" value="2"/>
</dbReference>
<evidence type="ECO:0000256" key="1">
    <source>
        <dbReference type="SAM" id="SignalP"/>
    </source>
</evidence>
<gene>
    <name evidence="2" type="ORF">GCM10009545_03080</name>
    <name evidence="3" type="ORF">GCM10011581_49820</name>
</gene>
<dbReference type="InterPro" id="IPR009003">
    <property type="entry name" value="Peptidase_S1_PA"/>
</dbReference>
<keyword evidence="2" id="KW-0378">Hydrolase</keyword>
<reference evidence="3" key="3">
    <citation type="submission" date="2020-09" db="EMBL/GenBank/DDBJ databases">
        <authorList>
            <person name="Sun Q."/>
            <person name="Zhou Y."/>
        </authorList>
    </citation>
    <scope>NUCLEOTIDE SEQUENCE</scope>
    <source>
        <strain evidence="3">CGMCC 4.7206</strain>
    </source>
</reference>